<evidence type="ECO:0000313" key="19">
    <source>
        <dbReference type="Proteomes" id="UP000238479"/>
    </source>
</evidence>
<evidence type="ECO:0000256" key="9">
    <source>
        <dbReference type="ARBA" id="ARBA00022840"/>
    </source>
</evidence>
<dbReference type="InterPro" id="IPR050117">
    <property type="entry name" value="MAPK"/>
</dbReference>
<evidence type="ECO:0000256" key="11">
    <source>
        <dbReference type="ARBA" id="ARBA00047811"/>
    </source>
</evidence>
<feature type="region of interest" description="Disordered" evidence="16">
    <location>
        <begin position="378"/>
        <end position="432"/>
    </location>
</feature>
<dbReference type="FunFam" id="3.30.200.20:FF:000262">
    <property type="entry name" value="cyclin-dependent kinase F-4-like"/>
    <property type="match status" value="1"/>
</dbReference>
<evidence type="ECO:0000256" key="2">
    <source>
        <dbReference type="ARBA" id="ARBA00008832"/>
    </source>
</evidence>
<evidence type="ECO:0000256" key="12">
    <source>
        <dbReference type="ARBA" id="ARBA00048312"/>
    </source>
</evidence>
<dbReference type="PROSITE" id="PS00108">
    <property type="entry name" value="PROTEIN_KINASE_ST"/>
    <property type="match status" value="1"/>
</dbReference>
<evidence type="ECO:0000256" key="15">
    <source>
        <dbReference type="RuleBase" id="RU000304"/>
    </source>
</evidence>
<organism evidence="18 19">
    <name type="scientific">Rosa chinensis</name>
    <name type="common">China rose</name>
    <dbReference type="NCBI Taxonomy" id="74649"/>
    <lineage>
        <taxon>Eukaryota</taxon>
        <taxon>Viridiplantae</taxon>
        <taxon>Streptophyta</taxon>
        <taxon>Embryophyta</taxon>
        <taxon>Tracheophyta</taxon>
        <taxon>Spermatophyta</taxon>
        <taxon>Magnoliopsida</taxon>
        <taxon>eudicotyledons</taxon>
        <taxon>Gunneridae</taxon>
        <taxon>Pentapetalae</taxon>
        <taxon>rosids</taxon>
        <taxon>fabids</taxon>
        <taxon>Rosales</taxon>
        <taxon>Rosaceae</taxon>
        <taxon>Rosoideae</taxon>
        <taxon>Rosoideae incertae sedis</taxon>
        <taxon>Rosa</taxon>
    </lineage>
</organism>
<evidence type="ECO:0000256" key="8">
    <source>
        <dbReference type="ARBA" id="ARBA00022777"/>
    </source>
</evidence>
<dbReference type="EMBL" id="PDCK01000045">
    <property type="protein sequence ID" value="PRQ19095.1"/>
    <property type="molecule type" value="Genomic_DNA"/>
</dbReference>
<keyword evidence="4 15" id="KW-0723">Serine/threonine-protein kinase</keyword>
<dbReference type="PANTHER" id="PTHR24055">
    <property type="entry name" value="MITOGEN-ACTIVATED PROTEIN KINASE"/>
    <property type="match status" value="1"/>
</dbReference>
<dbReference type="GO" id="GO:0004707">
    <property type="term" value="F:MAP kinase activity"/>
    <property type="evidence" value="ECO:0007669"/>
    <property type="project" value="UniProtKB-EC"/>
</dbReference>
<comment type="caution">
    <text evidence="18">The sequence shown here is derived from an EMBL/GenBank/DDBJ whole genome shotgun (WGS) entry which is preliminary data.</text>
</comment>
<dbReference type="GO" id="GO:0005524">
    <property type="term" value="F:ATP binding"/>
    <property type="evidence" value="ECO:0007669"/>
    <property type="project" value="UniProtKB-UniRule"/>
</dbReference>
<evidence type="ECO:0000256" key="7">
    <source>
        <dbReference type="ARBA" id="ARBA00022741"/>
    </source>
</evidence>
<keyword evidence="6 18" id="KW-0808">Transferase</keyword>
<protein>
    <recommendedName>
        <fullName evidence="3">cyclin-dependent kinase</fullName>
        <ecNumber evidence="3">2.7.11.22</ecNumber>
    </recommendedName>
</protein>
<dbReference type="SMART" id="SM00220">
    <property type="entry name" value="S_TKc"/>
    <property type="match status" value="1"/>
</dbReference>
<evidence type="ECO:0000256" key="1">
    <source>
        <dbReference type="ARBA" id="ARBA00006485"/>
    </source>
</evidence>
<comment type="catalytic activity">
    <reaction evidence="12">
        <text>L-seryl-[protein] + ATP = O-phospho-L-seryl-[protein] + ADP + H(+)</text>
        <dbReference type="Rhea" id="RHEA:17989"/>
        <dbReference type="Rhea" id="RHEA-COMP:9863"/>
        <dbReference type="Rhea" id="RHEA-COMP:11604"/>
        <dbReference type="ChEBI" id="CHEBI:15378"/>
        <dbReference type="ChEBI" id="CHEBI:29999"/>
        <dbReference type="ChEBI" id="CHEBI:30616"/>
        <dbReference type="ChEBI" id="CHEBI:83421"/>
        <dbReference type="ChEBI" id="CHEBI:456216"/>
        <dbReference type="EC" id="2.7.11.24"/>
    </reaction>
</comment>
<dbReference type="InterPro" id="IPR008271">
    <property type="entry name" value="Ser/Thr_kinase_AS"/>
</dbReference>
<dbReference type="EC" id="2.7.11.22" evidence="3"/>
<feature type="domain" description="Protein kinase" evidence="17">
    <location>
        <begin position="20"/>
        <end position="299"/>
    </location>
</feature>
<dbReference type="InterPro" id="IPR000719">
    <property type="entry name" value="Prot_kinase_dom"/>
</dbReference>
<dbReference type="Pfam" id="PF00069">
    <property type="entry name" value="Pkinase"/>
    <property type="match status" value="1"/>
</dbReference>
<keyword evidence="5" id="KW-0597">Phosphoprotein</keyword>
<sequence>MLSLNKERAALSSSGRMERYKLIKEVGDGTFGTVWRAINKQTGEVVAIKKMKKRYYSWEECISLREVKSLRRMNHPNIVKLKEVIREHDILYFVFEYMECSLYQLMKDKEKLFPEAQVRNWCFQVFQGLAYMHQRGYFHRDLKPENLLVTKDLIKIADFGLAREIESQPPYTEYVSTRWYRAPEVLLQSYLYSSKVDMWAMGAIMAELFSLRPLFPGVSEADEIHKICSVIGTPNKDSWADGLRLARDINYQFPQFAGVHLSSLIRSASDHAISLIRSLCSWDPSKRPTAAEALQHPFFQSCYYVPPSLRPKLTTARTPPFAGTRGALEQQSARKVSGTLSSAKLTSSFPSPKLHASIGTGVQRKLDMANQDAKKNDKYLKSSANQQKYRPPGKSSLTSVNKARVPRGVSDASEKLSNMTIGSRRQSVGQTLRPPAMKAGAQWFGETGNLYLRPVQEIQPGRSYSRKVAG</sequence>
<accession>A0A2P6PAZ2</accession>
<dbReference type="STRING" id="74649.A0A2P6PAZ2"/>
<comment type="similarity">
    <text evidence="1">Belongs to the protein kinase superfamily. CMGC Ser/Thr protein kinase family. CDC2/CDKX subfamily.</text>
</comment>
<dbReference type="Proteomes" id="UP000238479">
    <property type="component" value="Chromosome 7"/>
</dbReference>
<dbReference type="SUPFAM" id="SSF56112">
    <property type="entry name" value="Protein kinase-like (PK-like)"/>
    <property type="match status" value="1"/>
</dbReference>
<dbReference type="InterPro" id="IPR011009">
    <property type="entry name" value="Kinase-like_dom_sf"/>
</dbReference>
<dbReference type="FunFam" id="1.10.510.10:FF:000104">
    <property type="entry name" value="serine/threonine-protein kinase MAK isoform X1"/>
    <property type="match status" value="1"/>
</dbReference>
<dbReference type="InterPro" id="IPR017441">
    <property type="entry name" value="Protein_kinase_ATP_BS"/>
</dbReference>
<comment type="catalytic activity">
    <reaction evidence="11">
        <text>L-threonyl-[protein] + ATP = O-phospho-L-threonyl-[protein] + ADP + H(+)</text>
        <dbReference type="Rhea" id="RHEA:46608"/>
        <dbReference type="Rhea" id="RHEA-COMP:11060"/>
        <dbReference type="Rhea" id="RHEA-COMP:11605"/>
        <dbReference type="ChEBI" id="CHEBI:15378"/>
        <dbReference type="ChEBI" id="CHEBI:30013"/>
        <dbReference type="ChEBI" id="CHEBI:30616"/>
        <dbReference type="ChEBI" id="CHEBI:61977"/>
        <dbReference type="ChEBI" id="CHEBI:456216"/>
        <dbReference type="EC" id="2.7.11.22"/>
    </reaction>
</comment>
<dbReference type="OMA" id="MTSLCSW"/>
<dbReference type="AlphaFoldDB" id="A0A2P6PAZ2"/>
<comment type="catalytic activity">
    <reaction evidence="13">
        <text>L-seryl-[protein] + ATP = O-phospho-L-seryl-[protein] + ADP + H(+)</text>
        <dbReference type="Rhea" id="RHEA:17989"/>
        <dbReference type="Rhea" id="RHEA-COMP:9863"/>
        <dbReference type="Rhea" id="RHEA-COMP:11604"/>
        <dbReference type="ChEBI" id="CHEBI:15378"/>
        <dbReference type="ChEBI" id="CHEBI:29999"/>
        <dbReference type="ChEBI" id="CHEBI:30616"/>
        <dbReference type="ChEBI" id="CHEBI:83421"/>
        <dbReference type="ChEBI" id="CHEBI:456216"/>
        <dbReference type="EC" id="2.7.11.22"/>
    </reaction>
</comment>
<feature type="compositionally biased region" description="Polar residues" evidence="16">
    <location>
        <begin position="415"/>
        <end position="430"/>
    </location>
</feature>
<feature type="binding site" evidence="14">
    <location>
        <position position="50"/>
    </location>
    <ligand>
        <name>ATP</name>
        <dbReference type="ChEBI" id="CHEBI:30616"/>
    </ligand>
</feature>
<evidence type="ECO:0000256" key="13">
    <source>
        <dbReference type="ARBA" id="ARBA00048367"/>
    </source>
</evidence>
<evidence type="ECO:0000313" key="18">
    <source>
        <dbReference type="EMBL" id="PRQ19095.1"/>
    </source>
</evidence>
<dbReference type="CDD" id="cd07830">
    <property type="entry name" value="STKc_MAK_like"/>
    <property type="match status" value="1"/>
</dbReference>
<name>A0A2P6PAZ2_ROSCH</name>
<dbReference type="PROSITE" id="PS50011">
    <property type="entry name" value="PROTEIN_KINASE_DOM"/>
    <property type="match status" value="1"/>
</dbReference>
<dbReference type="Gene3D" id="3.30.200.20">
    <property type="entry name" value="Phosphorylase Kinase, domain 1"/>
    <property type="match status" value="1"/>
</dbReference>
<evidence type="ECO:0000259" key="17">
    <source>
        <dbReference type="PROSITE" id="PS50011"/>
    </source>
</evidence>
<proteinExistence type="inferred from homology"/>
<evidence type="ECO:0000256" key="16">
    <source>
        <dbReference type="SAM" id="MobiDB-lite"/>
    </source>
</evidence>
<gene>
    <name evidence="18" type="ORF">RchiOBHm_Chr7g0213341</name>
</gene>
<feature type="region of interest" description="Disordered" evidence="16">
    <location>
        <begin position="315"/>
        <end position="335"/>
    </location>
</feature>
<evidence type="ECO:0000256" key="14">
    <source>
        <dbReference type="PROSITE-ProRule" id="PRU10141"/>
    </source>
</evidence>
<evidence type="ECO:0000256" key="5">
    <source>
        <dbReference type="ARBA" id="ARBA00022553"/>
    </source>
</evidence>
<comment type="catalytic activity">
    <reaction evidence="10">
        <text>L-threonyl-[protein] + ATP = O-phospho-L-threonyl-[protein] + ADP + H(+)</text>
        <dbReference type="Rhea" id="RHEA:46608"/>
        <dbReference type="Rhea" id="RHEA-COMP:11060"/>
        <dbReference type="Rhea" id="RHEA-COMP:11605"/>
        <dbReference type="ChEBI" id="CHEBI:15378"/>
        <dbReference type="ChEBI" id="CHEBI:30013"/>
        <dbReference type="ChEBI" id="CHEBI:30616"/>
        <dbReference type="ChEBI" id="CHEBI:61977"/>
        <dbReference type="ChEBI" id="CHEBI:456216"/>
        <dbReference type="EC" id="2.7.11.24"/>
    </reaction>
</comment>
<evidence type="ECO:0000256" key="6">
    <source>
        <dbReference type="ARBA" id="ARBA00022679"/>
    </source>
</evidence>
<dbReference type="Gramene" id="PRQ19095">
    <property type="protein sequence ID" value="PRQ19095"/>
    <property type="gene ID" value="RchiOBHm_Chr7g0213341"/>
</dbReference>
<dbReference type="PROSITE" id="PS00107">
    <property type="entry name" value="PROTEIN_KINASE_ATP"/>
    <property type="match status" value="1"/>
</dbReference>
<keyword evidence="19" id="KW-1185">Reference proteome</keyword>
<keyword evidence="7 14" id="KW-0547">Nucleotide-binding</keyword>
<keyword evidence="8" id="KW-0418">Kinase</keyword>
<dbReference type="GO" id="GO:0004693">
    <property type="term" value="F:cyclin-dependent protein serine/threonine kinase activity"/>
    <property type="evidence" value="ECO:0007669"/>
    <property type="project" value="UniProtKB-EC"/>
</dbReference>
<reference evidence="18 19" key="1">
    <citation type="journal article" date="2018" name="Nat. Genet.">
        <title>The Rosa genome provides new insights in the design of modern roses.</title>
        <authorList>
            <person name="Bendahmane M."/>
        </authorList>
    </citation>
    <scope>NUCLEOTIDE SEQUENCE [LARGE SCALE GENOMIC DNA]</scope>
    <source>
        <strain evidence="19">cv. Old Blush</strain>
    </source>
</reference>
<evidence type="ECO:0000256" key="10">
    <source>
        <dbReference type="ARBA" id="ARBA00047592"/>
    </source>
</evidence>
<dbReference type="Gene3D" id="1.10.510.10">
    <property type="entry name" value="Transferase(Phosphotransferase) domain 1"/>
    <property type="match status" value="1"/>
</dbReference>
<evidence type="ECO:0000256" key="3">
    <source>
        <dbReference type="ARBA" id="ARBA00012425"/>
    </source>
</evidence>
<comment type="similarity">
    <text evidence="2">Belongs to the protein kinase superfamily. CMGC Ser/Thr protein kinase family. MAP kinase subfamily.</text>
</comment>
<evidence type="ECO:0000256" key="4">
    <source>
        <dbReference type="ARBA" id="ARBA00022527"/>
    </source>
</evidence>
<keyword evidence="9 14" id="KW-0067">ATP-binding</keyword>